<evidence type="ECO:0000313" key="3">
    <source>
        <dbReference type="EMBL" id="MCS5710535.1"/>
    </source>
</evidence>
<evidence type="ECO:0000259" key="1">
    <source>
        <dbReference type="Pfam" id="PF21663"/>
    </source>
</evidence>
<organism evidence="2">
    <name type="scientific">Candidatus Berkiella aquae</name>
    <dbReference type="NCBI Taxonomy" id="295108"/>
    <lineage>
        <taxon>Bacteria</taxon>
        <taxon>Pseudomonadati</taxon>
        <taxon>Pseudomonadota</taxon>
        <taxon>Gammaproteobacteria</taxon>
        <taxon>Candidatus Berkiellales</taxon>
        <taxon>Candidatus Berkiellaceae</taxon>
        <taxon>Candidatus Berkiella</taxon>
    </lineage>
</organism>
<evidence type="ECO:0000313" key="2">
    <source>
        <dbReference type="EMBL" id="KRG21773.1"/>
    </source>
</evidence>
<dbReference type="GO" id="GO:0016791">
    <property type="term" value="F:phosphatase activity"/>
    <property type="evidence" value="ECO:0007669"/>
    <property type="project" value="InterPro"/>
</dbReference>
<dbReference type="OrthoDB" id="5654315at2"/>
<proteinExistence type="predicted"/>
<dbReference type="NCBIfam" id="NF043030">
    <property type="entry name" value="T4SS_Wip"/>
    <property type="match status" value="1"/>
</dbReference>
<dbReference type="Proteomes" id="UP000051497">
    <property type="component" value="Unassembled WGS sequence"/>
</dbReference>
<dbReference type="InterPro" id="IPR029052">
    <property type="entry name" value="Metallo-depent_PP-like"/>
</dbReference>
<dbReference type="RefSeq" id="WP_075065602.1">
    <property type="nucleotide sequence ID" value="NZ_LKAJ02000001.1"/>
</dbReference>
<protein>
    <recommendedName>
        <fullName evidence="1">WipA-like phosphatase domain-containing protein</fullName>
    </recommendedName>
</protein>
<feature type="domain" description="WipA-like phosphatase" evidence="1">
    <location>
        <begin position="96"/>
        <end position="330"/>
    </location>
</feature>
<reference evidence="2" key="1">
    <citation type="submission" date="2015-09" db="EMBL/GenBank/DDBJ databases">
        <title>Draft Genome Sequences of Two Novel Amoeba-resistant Intranuclear Bacteria, Candidatus Berkiella cookevillensis and Candidatus Berkiella aquae.</title>
        <authorList>
            <person name="Mehari Y.T."/>
            <person name="Arivett B.A."/>
            <person name="Farone A.L."/>
            <person name="Gunderson J.H."/>
            <person name="Farone M.B."/>
        </authorList>
    </citation>
    <scope>NUCLEOTIDE SEQUENCE [LARGE SCALE GENOMIC DNA]</scope>
    <source>
        <strain evidence="2">HT99</strain>
    </source>
</reference>
<comment type="caution">
    <text evidence="2">The sequence shown here is derived from an EMBL/GenBank/DDBJ whole genome shotgun (WGS) entry which is preliminary data.</text>
</comment>
<dbReference type="EMBL" id="LKAJ01000003">
    <property type="protein sequence ID" value="KRG21773.1"/>
    <property type="molecule type" value="Genomic_DNA"/>
</dbReference>
<gene>
    <name evidence="3" type="ORF">HT99x_003770</name>
    <name evidence="2" type="ORF">HT99x_00965</name>
</gene>
<dbReference type="InterPro" id="IPR048521">
    <property type="entry name" value="WipA_Phos"/>
</dbReference>
<dbReference type="AlphaFoldDB" id="A0A0Q9YLZ8"/>
<reference evidence="3" key="2">
    <citation type="journal article" date="2016" name="Genome Announc.">
        <title>Draft Genome Sequences of Two Novel Amoeba-Resistant Intranuclear Bacteria, 'Candidatus Berkiella cookevillensis' and 'Candidatus Berkiella aquae'.</title>
        <authorList>
            <person name="Mehari Y.T."/>
            <person name="Arivett B.A."/>
            <person name="Farone A.L."/>
            <person name="Gunderson J.H."/>
            <person name="Farone M.B."/>
        </authorList>
    </citation>
    <scope>NUCLEOTIDE SEQUENCE</scope>
    <source>
        <strain evidence="3">HT99</strain>
    </source>
</reference>
<dbReference type="Gene3D" id="3.60.21.10">
    <property type="match status" value="1"/>
</dbReference>
<dbReference type="SUPFAM" id="SSF56300">
    <property type="entry name" value="Metallo-dependent phosphatases"/>
    <property type="match status" value="1"/>
</dbReference>
<sequence length="980" mass="110683">MSNIQYNTQVDINSFPDRDSAHVAKRGTKFTMGDLHGNALKLMYMLVRHGVIKISKTDYEAFVEIYYTAPEELTKAQLNKFNEILSSTKVNAESAINLVGDVVCDRGENDYFTLKILKKLHDSHVPFEINYSNHDADFVTAYESQEQFYPGMLMHFGVSMSNMQRLIEKGLISREEVLEMTDSAYKPHLKLIDYALSDNEISISTHAGVGLKNIRFVANKLGIAYDDTSANALAETIDRINQKFSNDYVMTNRMGELIEQAMLAHGFYGMNFDLEQQEKFPIEHMIWNRNYVGLDRPAEHNGYKINFIHGHDSSEPSHDNIINVDNMLGKSTYHHENIYNVLCQDNLPVIEVEPAIKATSDVSTLFNKIGDAHYKATYPEEHARLAQTYLDYCFEHGLQKGAIKALAQGAHFTVKMYQLLSNEAYRQNNPKMIKALRTYLRSKRKPVASSSLNPQDTLLQAVINGQDKQIQNALRKGAVFTKVMFAKVSDPIYKATFPEAHKILTQAYLDHCLQNGLQKGAIIALTRGAHFTTKMYQLLSNQAYHQNNPKTIAALKAYLQAKRQSSSSQQSVHAATSQPTLPVSVAQTSSAQNSLDIPLGDGLFRDLGLSHVKIAQLRREQASNVIIQNAFKVIEEADKGFQSDIRYLTDFIHSKRDSTRISETDVVKMIDEDVSILCSNRSLFGSGQNPKTWCVQRLLDDEILTKAKRMIQNHPELLDGRLPKPLKEYKSREVSVLKTALIYCSLARDEKNFLMRNVKGAYRLELNSAQKEAVKNMHIVRGMDTLYLYAPLNSYVLRATQIEKLNSGDKVMMGDCSGYVTNVLKELFGKEYPRLFTYDLACFHDFKMRRRQSLSTQNQGPIISGDGEHSALTRQEIDNSDHWRSNHAREFDYLDSRLQTVSDMKNIKAGDLIIWRNKSTVDGRGHRGINGHVGVVLAADPARNTVSLMENTAGSAYGLGIKNVPIVSEGTTTRILRPKI</sequence>
<reference evidence="3" key="3">
    <citation type="submission" date="2021-06" db="EMBL/GenBank/DDBJ databases">
        <title>Genomic Description and Analysis of Intracellular Bacteria, Candidatus Berkiella cookevillensis and Candidatus Berkiella aquae.</title>
        <authorList>
            <person name="Kidane D.T."/>
            <person name="Mehari Y.T."/>
            <person name="Rice F.C."/>
            <person name="Arivett B.A."/>
            <person name="Farone A.L."/>
            <person name="Berk S.G."/>
            <person name="Farone M.B."/>
        </authorList>
    </citation>
    <scope>NUCLEOTIDE SEQUENCE</scope>
    <source>
        <strain evidence="3">HT99</strain>
    </source>
</reference>
<dbReference type="EMBL" id="LKAJ02000001">
    <property type="protein sequence ID" value="MCS5710535.1"/>
    <property type="molecule type" value="Genomic_DNA"/>
</dbReference>
<dbReference type="PATRIC" id="fig|1590043.3.peg.973"/>
<accession>A0A0Q9YLZ8</accession>
<evidence type="ECO:0000313" key="4">
    <source>
        <dbReference type="Proteomes" id="UP000051497"/>
    </source>
</evidence>
<name>A0A0Q9YLZ8_9GAMM</name>
<dbReference type="STRING" id="295108.HT99x_00965"/>
<dbReference type="Pfam" id="PF21663">
    <property type="entry name" value="WipA_Phos"/>
    <property type="match status" value="1"/>
</dbReference>
<keyword evidence="4" id="KW-1185">Reference proteome</keyword>